<feature type="region of interest" description="Disordered" evidence="2">
    <location>
        <begin position="1"/>
        <end position="27"/>
    </location>
</feature>
<dbReference type="SUPFAM" id="SSF56563">
    <property type="entry name" value="Major capsid protein gp5"/>
    <property type="match status" value="1"/>
</dbReference>
<dbReference type="STRING" id="991905.SL003B_2929"/>
<evidence type="ECO:0000256" key="1">
    <source>
        <dbReference type="ARBA" id="ARBA00004328"/>
    </source>
</evidence>
<dbReference type="KEGG" id="pgv:SL003B_2929"/>
<dbReference type="Gene3D" id="3.30.2400.10">
    <property type="entry name" value="Major capsid protein gp5"/>
    <property type="match status" value="1"/>
</dbReference>
<dbReference type="Gene3D" id="3.30.2320.10">
    <property type="entry name" value="hypothetical protein PF0899 domain"/>
    <property type="match status" value="1"/>
</dbReference>
<evidence type="ECO:0000256" key="2">
    <source>
        <dbReference type="SAM" id="MobiDB-lite"/>
    </source>
</evidence>
<dbReference type="HOGENOM" id="CLU_041417_0_0_5"/>
<gene>
    <name evidence="4" type="ordered locus">SL003B_2929</name>
</gene>
<dbReference type="InterPro" id="IPR054612">
    <property type="entry name" value="Phage_capsid-like_C"/>
</dbReference>
<keyword evidence="5" id="KW-1185">Reference proteome</keyword>
<sequence>MSIHSDPVLETKAGRPDNGSGADLGLGRDRGLDEVYTAFAAYRDANEERLAEIERRGAADVVTLERLARLDAALDHTQRRLDELTLKARRPHLDWPDPAGPSARGASGPALEHKAAFEAYMRAGREQGLRPLEVKALSAGSDPDGGYLVPEETEAGILRRLAAVSPIRAIAGVRPVSASVYKKPYAISGPQTGWVGETAARPQTNAPTLAELAFPAMELYAMPAATATLLEDAAVDIDAWIAEEVETAFAEQEGAAFVAGDGVNKPTGFLSYPRVAESAWAWGSLGTVATGAAGGFAALDPADRLIDLIYALKSGYRQNGRFVMNRRTQAAVRKLKDADGNYLWQPPVSAGAPATLLNFPVTEAEDMPDIAIDAPAIAFGDFRRGYLVVDRTGVRVLRDPYSAKPYVLFYTTKRVGGGVQDFDAIKFLVFSA</sequence>
<dbReference type="AlphaFoldDB" id="F2IV21"/>
<dbReference type="Pfam" id="PF05065">
    <property type="entry name" value="Phage_capsid"/>
    <property type="match status" value="1"/>
</dbReference>
<evidence type="ECO:0000313" key="5">
    <source>
        <dbReference type="Proteomes" id="UP000008130"/>
    </source>
</evidence>
<organism evidence="4 5">
    <name type="scientific">Polymorphum gilvum (strain LMG 25793 / CGMCC 1.9160 / SL003B-26A1)</name>
    <dbReference type="NCBI Taxonomy" id="991905"/>
    <lineage>
        <taxon>Bacteria</taxon>
        <taxon>Pseudomonadati</taxon>
        <taxon>Pseudomonadota</taxon>
        <taxon>Alphaproteobacteria</taxon>
        <taxon>Rhodobacterales</taxon>
        <taxon>Paracoccaceae</taxon>
        <taxon>Polymorphum</taxon>
    </lineage>
</organism>
<feature type="domain" description="Phage capsid-like C-terminal" evidence="3">
    <location>
        <begin position="145"/>
        <end position="430"/>
    </location>
</feature>
<comment type="subcellular location">
    <subcellularLocation>
        <location evidence="1">Virion</location>
    </subcellularLocation>
</comment>
<dbReference type="Proteomes" id="UP000008130">
    <property type="component" value="Chromosome"/>
</dbReference>
<dbReference type="InterPro" id="IPR024455">
    <property type="entry name" value="Phage_capsid"/>
</dbReference>
<dbReference type="EMBL" id="CP002568">
    <property type="protein sequence ID" value="ADZ71352.1"/>
    <property type="molecule type" value="Genomic_DNA"/>
</dbReference>
<dbReference type="RefSeq" id="WP_013653665.1">
    <property type="nucleotide sequence ID" value="NC_015259.1"/>
</dbReference>
<dbReference type="PATRIC" id="fig|991905.3.peg.3005"/>
<evidence type="ECO:0000259" key="3">
    <source>
        <dbReference type="Pfam" id="PF05065"/>
    </source>
</evidence>
<dbReference type="NCBIfam" id="TIGR01554">
    <property type="entry name" value="major_cap_HK97"/>
    <property type="match status" value="1"/>
</dbReference>
<dbReference type="OrthoDB" id="9786516at2"/>
<dbReference type="eggNOG" id="COG4653">
    <property type="taxonomic scope" value="Bacteria"/>
</dbReference>
<evidence type="ECO:0000313" key="4">
    <source>
        <dbReference type="EMBL" id="ADZ71352.1"/>
    </source>
</evidence>
<proteinExistence type="predicted"/>
<reference evidence="4 5" key="1">
    <citation type="journal article" date="2011" name="J. Bacteriol.">
        <title>Complete genome sequence of Polymorphum gilvum SL003B-26A1T, a crude oil-degrading bacterium from oil-polluted saline soil.</title>
        <authorList>
            <person name="Li S.G."/>
            <person name="Tang Y.Q."/>
            <person name="Nie Y."/>
            <person name="Cai M."/>
            <person name="Wu X.L."/>
        </authorList>
    </citation>
    <scope>NUCLEOTIDE SEQUENCE [LARGE SCALE GENOMIC DNA]</scope>
    <source>
        <strain evidence="5">LMG 25793 / CGMCC 1.9160 / SL003B-26A1</strain>
    </source>
</reference>
<protein>
    <submittedName>
        <fullName evidence="4">Phage phi-C31 major capsid gp36-like protein</fullName>
    </submittedName>
</protein>
<name>F2IV21_POLGS</name>
<accession>F2IV21</accession>